<evidence type="ECO:0000313" key="2">
    <source>
        <dbReference type="Proteomes" id="UP001157126"/>
    </source>
</evidence>
<reference evidence="2" key="1">
    <citation type="journal article" date="2019" name="Int. J. Syst. Evol. Microbiol.">
        <title>The Global Catalogue of Microorganisms (GCM) 10K type strain sequencing project: providing services to taxonomists for standard genome sequencing and annotation.</title>
        <authorList>
            <consortium name="The Broad Institute Genomics Platform"/>
            <consortium name="The Broad Institute Genome Sequencing Center for Infectious Disease"/>
            <person name="Wu L."/>
            <person name="Ma J."/>
        </authorList>
    </citation>
    <scope>NUCLEOTIDE SEQUENCE [LARGE SCALE GENOMIC DNA]</scope>
    <source>
        <strain evidence="2">NBRC 113072</strain>
    </source>
</reference>
<dbReference type="EMBL" id="BSUO01000001">
    <property type="protein sequence ID" value="GMA39622.1"/>
    <property type="molecule type" value="Genomic_DNA"/>
</dbReference>
<dbReference type="Proteomes" id="UP001157126">
    <property type="component" value="Unassembled WGS sequence"/>
</dbReference>
<proteinExistence type="predicted"/>
<dbReference type="RefSeq" id="WP_284303498.1">
    <property type="nucleotide sequence ID" value="NZ_BSUO01000001.1"/>
</dbReference>
<organism evidence="1 2">
    <name type="scientific">Mobilicoccus caccae</name>
    <dbReference type="NCBI Taxonomy" id="1859295"/>
    <lineage>
        <taxon>Bacteria</taxon>
        <taxon>Bacillati</taxon>
        <taxon>Actinomycetota</taxon>
        <taxon>Actinomycetes</taxon>
        <taxon>Micrococcales</taxon>
        <taxon>Dermatophilaceae</taxon>
        <taxon>Mobilicoccus</taxon>
    </lineage>
</organism>
<accession>A0ABQ6ISC0</accession>
<name>A0ABQ6ISC0_9MICO</name>
<protein>
    <recommendedName>
        <fullName evidence="3">CobW C-terminal domain-containing protein</fullName>
    </recommendedName>
</protein>
<gene>
    <name evidence="1" type="ORF">GCM10025883_16670</name>
</gene>
<comment type="caution">
    <text evidence="1">The sequence shown here is derived from an EMBL/GenBank/DDBJ whole genome shotgun (WGS) entry which is preliminary data.</text>
</comment>
<keyword evidence="2" id="KW-1185">Reference proteome</keyword>
<sequence length="83" mass="9242">MEVLDRLDTRLTSVLTSKGWKRQGTRRFIGRTHIVEVLPGGAGDRVTVFYGRLGTSGDPSRLAECSRITLVGHGELDRFVTRL</sequence>
<evidence type="ECO:0000313" key="1">
    <source>
        <dbReference type="EMBL" id="GMA39622.1"/>
    </source>
</evidence>
<evidence type="ECO:0008006" key="3">
    <source>
        <dbReference type="Google" id="ProtNLM"/>
    </source>
</evidence>